<evidence type="ECO:0000313" key="3">
    <source>
        <dbReference type="Proteomes" id="UP000019197"/>
    </source>
</evidence>
<reference evidence="2 3" key="1">
    <citation type="submission" date="2013-11" db="EMBL/GenBank/DDBJ databases">
        <title>Draft genome sequence and annotation of the entomopathogenic bacterium, Xenorhabdus cabanillasi strain JM26.</title>
        <authorList>
            <person name="Gualtieri M."/>
            <person name="Ogier J.C."/>
            <person name="Pages S."/>
            <person name="Givaudan A."/>
            <person name="Gaudriault S."/>
        </authorList>
    </citation>
    <scope>NUCLEOTIDE SEQUENCE [LARGE SCALE GENOMIC DNA]</scope>
    <source>
        <strain evidence="2 3">JM26</strain>
    </source>
</reference>
<gene>
    <name evidence="2" type="ORF">XCR1_840085</name>
</gene>
<feature type="region of interest" description="Disordered" evidence="1">
    <location>
        <begin position="42"/>
        <end position="67"/>
    </location>
</feature>
<accession>W1JC01</accession>
<proteinExistence type="predicted"/>
<dbReference type="Proteomes" id="UP000019197">
    <property type="component" value="Unassembled WGS sequence"/>
</dbReference>
<comment type="caution">
    <text evidence="2">The sequence shown here is derived from an EMBL/GenBank/DDBJ whole genome shotgun (WGS) entry which is preliminary data.</text>
</comment>
<name>W1JC01_9GAMM</name>
<dbReference type="AlphaFoldDB" id="W1JC01"/>
<dbReference type="EMBL" id="CBXE010000480">
    <property type="protein sequence ID" value="CDL87125.1"/>
    <property type="molecule type" value="Genomic_DNA"/>
</dbReference>
<evidence type="ECO:0000313" key="2">
    <source>
        <dbReference type="EMBL" id="CDL87125.1"/>
    </source>
</evidence>
<evidence type="ECO:0000256" key="1">
    <source>
        <dbReference type="SAM" id="MobiDB-lite"/>
    </source>
</evidence>
<sequence>MYMQRLRQLGSAPPAGHQDISIPNNPFQVDFIFRSHRINRRSQLSNVGRPKSKSITDYESPPSVDLGKPYPLSDRVIVLGGRGRRAVYTKITEHKAFGLHIPFQTVSVHAALADNCTQSVTSF</sequence>
<protein>
    <submittedName>
        <fullName evidence="2">Uncharacterized protein</fullName>
    </submittedName>
</protein>
<organism evidence="2 3">
    <name type="scientific">Xenorhabdus cabanillasii JM26</name>
    <dbReference type="NCBI Taxonomy" id="1427517"/>
    <lineage>
        <taxon>Bacteria</taxon>
        <taxon>Pseudomonadati</taxon>
        <taxon>Pseudomonadota</taxon>
        <taxon>Gammaproteobacteria</taxon>
        <taxon>Enterobacterales</taxon>
        <taxon>Morganellaceae</taxon>
        <taxon>Xenorhabdus</taxon>
    </lineage>
</organism>